<feature type="region of interest" description="Disordered" evidence="1">
    <location>
        <begin position="1"/>
        <end position="241"/>
    </location>
</feature>
<feature type="compositionally biased region" description="Basic and acidic residues" evidence="1">
    <location>
        <begin position="143"/>
        <end position="167"/>
    </location>
</feature>
<name>A0A1Q9CFY2_SYMMI</name>
<evidence type="ECO:0000313" key="2">
    <source>
        <dbReference type="EMBL" id="OLP81840.1"/>
    </source>
</evidence>
<dbReference type="EMBL" id="LSRX01001244">
    <property type="protein sequence ID" value="OLP81840.1"/>
    <property type="molecule type" value="Genomic_DNA"/>
</dbReference>
<keyword evidence="3" id="KW-1185">Reference proteome</keyword>
<feature type="region of interest" description="Disordered" evidence="1">
    <location>
        <begin position="399"/>
        <end position="445"/>
    </location>
</feature>
<evidence type="ECO:0000313" key="3">
    <source>
        <dbReference type="Proteomes" id="UP000186817"/>
    </source>
</evidence>
<dbReference type="Proteomes" id="UP000186817">
    <property type="component" value="Unassembled WGS sequence"/>
</dbReference>
<feature type="compositionally biased region" description="Basic and acidic residues" evidence="1">
    <location>
        <begin position="121"/>
        <end position="131"/>
    </location>
</feature>
<organism evidence="2 3">
    <name type="scientific">Symbiodinium microadriaticum</name>
    <name type="common">Dinoflagellate</name>
    <name type="synonym">Zooxanthella microadriatica</name>
    <dbReference type="NCBI Taxonomy" id="2951"/>
    <lineage>
        <taxon>Eukaryota</taxon>
        <taxon>Sar</taxon>
        <taxon>Alveolata</taxon>
        <taxon>Dinophyceae</taxon>
        <taxon>Suessiales</taxon>
        <taxon>Symbiodiniaceae</taxon>
        <taxon>Symbiodinium</taxon>
    </lineage>
</organism>
<proteinExistence type="predicted"/>
<evidence type="ECO:0008006" key="4">
    <source>
        <dbReference type="Google" id="ProtNLM"/>
    </source>
</evidence>
<evidence type="ECO:0000256" key="1">
    <source>
        <dbReference type="SAM" id="MobiDB-lite"/>
    </source>
</evidence>
<gene>
    <name evidence="2" type="ORF">AK812_SmicGene37558</name>
</gene>
<feature type="compositionally biased region" description="Acidic residues" evidence="1">
    <location>
        <begin position="436"/>
        <end position="445"/>
    </location>
</feature>
<reference evidence="2 3" key="1">
    <citation type="submission" date="2016-02" db="EMBL/GenBank/DDBJ databases">
        <title>Genome analysis of coral dinoflagellate symbionts highlights evolutionary adaptations to a symbiotic lifestyle.</title>
        <authorList>
            <person name="Aranda M."/>
            <person name="Li Y."/>
            <person name="Liew Y.J."/>
            <person name="Baumgarten S."/>
            <person name="Simakov O."/>
            <person name="Wilson M."/>
            <person name="Piel J."/>
            <person name="Ashoor H."/>
            <person name="Bougouffa S."/>
            <person name="Bajic V.B."/>
            <person name="Ryu T."/>
            <person name="Ravasi T."/>
            <person name="Bayer T."/>
            <person name="Micklem G."/>
            <person name="Kim H."/>
            <person name="Bhak J."/>
            <person name="Lajeunesse T.C."/>
            <person name="Voolstra C.R."/>
        </authorList>
    </citation>
    <scope>NUCLEOTIDE SEQUENCE [LARGE SCALE GENOMIC DNA]</scope>
    <source>
        <strain evidence="2 3">CCMP2467</strain>
    </source>
</reference>
<feature type="region of interest" description="Disordered" evidence="1">
    <location>
        <begin position="463"/>
        <end position="484"/>
    </location>
</feature>
<protein>
    <recommendedName>
        <fullName evidence="4">CCHC-type domain-containing protein</fullName>
    </recommendedName>
</protein>
<feature type="compositionally biased region" description="Basic and acidic residues" evidence="1">
    <location>
        <begin position="44"/>
        <end position="65"/>
    </location>
</feature>
<comment type="caution">
    <text evidence="2">The sequence shown here is derived from an EMBL/GenBank/DDBJ whole genome shotgun (WGS) entry which is preliminary data.</text>
</comment>
<dbReference type="AlphaFoldDB" id="A0A1Q9CFY2"/>
<dbReference type="OrthoDB" id="447750at2759"/>
<accession>A0A1Q9CFY2</accession>
<sequence length="745" mass="82705">MSNDGTASDPVPVREASCGGPPPGFEDAQPSTAPDAPPDTSLGRADKTPATDYASKGDVDKRDSFADQWCDSGWSRWDDRGSQSWGADWSQRGQQWETDRATGWGRRTSWEITTADTGGGTERKTKPKDDPWANGQDPWTRGNYEDTRHRGRDWQGSHGDPWADGRVGKGQGSDSGDRGPGSWTGSSTFEDSGVAWNGWAHFGNGGFQGGGDDRQTQRSNGRATERLSVPTFSGEDSDDIGSSARSYLRQIEAWRRMTYLPVAQQGLVLYQNLSGKAWIAAEELSVPKLGSESGVGYFVSWINSRFLDLEIARIGKAFSDFFRRLKRRSGQSIREYNSEYDRLHARLREVGCSLPQECAAWLYIDRLQLEEAQELNLLASVGNEYNLHRLQQAAVLHDRGHRKPWETSRTRKPYSAHLTNASEDNDYDESRAPREDESDLEDGVPEEVAIAYATYQSAKERYRDQAKARGYQGGRDNGQSSTKDFAKKAELTKDEKVKLMKSRSFCSSCGKKGHWHRDPECPNNAGGGGTRGIKEIDVCHHVAAEVFSLKHEGSSLLGITDTACAKAVAGTMWLQQYSDALEKIHQRPELVRESEAFRFGTGKVHHSSFHVVVCFRMGERTVEMRTSIINGDVPLLMSKVALAQLGMIYDVAKNKADFTCVGLRSFDLVTTSSGHPAIPIVPTKPAEGPERLVIGETGTQTGSQYTAFAVSVVHEKAPPFKIFYDKKLAPEIKEMLTQDYRRFLL</sequence>